<sequence length="98" mass="11338">FSNRHYFPPITSADQYEAFDGHHGHEQSESSIVYINFEKNVTRHANCSGHISSGFCFHHVILMAWRAFVVHFLSIISHVDKPPLQYFILQSTSFRTTI</sequence>
<protein>
    <submittedName>
        <fullName evidence="1">Uncharacterized protein</fullName>
    </submittedName>
</protein>
<accession>A0A1B0C6U4</accession>
<evidence type="ECO:0000313" key="2">
    <source>
        <dbReference type="Proteomes" id="UP000092460"/>
    </source>
</evidence>
<evidence type="ECO:0000313" key="1">
    <source>
        <dbReference type="EnsemblMetazoa" id="GPPI050717-PA"/>
    </source>
</evidence>
<organism evidence="1 2">
    <name type="scientific">Glossina palpalis gambiensis</name>
    <dbReference type="NCBI Taxonomy" id="67801"/>
    <lineage>
        <taxon>Eukaryota</taxon>
        <taxon>Metazoa</taxon>
        <taxon>Ecdysozoa</taxon>
        <taxon>Arthropoda</taxon>
        <taxon>Hexapoda</taxon>
        <taxon>Insecta</taxon>
        <taxon>Pterygota</taxon>
        <taxon>Neoptera</taxon>
        <taxon>Endopterygota</taxon>
        <taxon>Diptera</taxon>
        <taxon>Brachycera</taxon>
        <taxon>Muscomorpha</taxon>
        <taxon>Hippoboscoidea</taxon>
        <taxon>Glossinidae</taxon>
        <taxon>Glossina</taxon>
    </lineage>
</organism>
<proteinExistence type="predicted"/>
<dbReference type="AlphaFoldDB" id="A0A1B0C6U4"/>
<reference evidence="1" key="2">
    <citation type="submission" date="2020-05" db="UniProtKB">
        <authorList>
            <consortium name="EnsemblMetazoa"/>
        </authorList>
    </citation>
    <scope>IDENTIFICATION</scope>
    <source>
        <strain evidence="1">IAEA</strain>
    </source>
</reference>
<keyword evidence="2" id="KW-1185">Reference proteome</keyword>
<dbReference type="Proteomes" id="UP000092460">
    <property type="component" value="Unassembled WGS sequence"/>
</dbReference>
<reference evidence="2" key="1">
    <citation type="submission" date="2015-01" db="EMBL/GenBank/DDBJ databases">
        <authorList>
            <person name="Aksoy S."/>
            <person name="Warren W."/>
            <person name="Wilson R.K."/>
        </authorList>
    </citation>
    <scope>NUCLEOTIDE SEQUENCE [LARGE SCALE GENOMIC DNA]</scope>
    <source>
        <strain evidence="2">IAEA</strain>
    </source>
</reference>
<dbReference type="EnsemblMetazoa" id="GPPI050717-RA">
    <property type="protein sequence ID" value="GPPI050717-PA"/>
    <property type="gene ID" value="GPPI050717"/>
</dbReference>
<name>A0A1B0C6U4_9MUSC</name>
<dbReference type="EMBL" id="JXJN01026998">
    <property type="status" value="NOT_ANNOTATED_CDS"/>
    <property type="molecule type" value="Genomic_DNA"/>
</dbReference>
<dbReference type="VEuPathDB" id="VectorBase:GPPI050717"/>